<keyword evidence="8" id="KW-1185">Reference proteome</keyword>
<feature type="chain" id="PRO_5046087524" evidence="5">
    <location>
        <begin position="22"/>
        <end position="351"/>
    </location>
</feature>
<keyword evidence="3 4" id="KW-0326">Glycosidase</keyword>
<evidence type="ECO:0000313" key="8">
    <source>
        <dbReference type="Proteomes" id="UP001597526"/>
    </source>
</evidence>
<comment type="similarity">
    <text evidence="1 4">Belongs to the glycosyl hydrolase 26 family.</text>
</comment>
<dbReference type="InterPro" id="IPR017853">
    <property type="entry name" value="GH"/>
</dbReference>
<evidence type="ECO:0000256" key="3">
    <source>
        <dbReference type="ARBA" id="ARBA00023295"/>
    </source>
</evidence>
<keyword evidence="2 4" id="KW-0378">Hydrolase</keyword>
<feature type="active site" description="Nucleophile" evidence="4">
    <location>
        <position position="244"/>
    </location>
</feature>
<evidence type="ECO:0000256" key="5">
    <source>
        <dbReference type="SAM" id="SignalP"/>
    </source>
</evidence>
<name>A0ABW5MTU7_9FLAO</name>
<feature type="signal peptide" evidence="5">
    <location>
        <begin position="1"/>
        <end position="21"/>
    </location>
</feature>
<dbReference type="Proteomes" id="UP001597526">
    <property type="component" value="Unassembled WGS sequence"/>
</dbReference>
<dbReference type="SUPFAM" id="SSF51445">
    <property type="entry name" value="(Trans)glycosidases"/>
    <property type="match status" value="1"/>
</dbReference>
<organism evidence="7 8">
    <name type="scientific">Croceitalea marina</name>
    <dbReference type="NCBI Taxonomy" id="1775166"/>
    <lineage>
        <taxon>Bacteria</taxon>
        <taxon>Pseudomonadati</taxon>
        <taxon>Bacteroidota</taxon>
        <taxon>Flavobacteriia</taxon>
        <taxon>Flavobacteriales</taxon>
        <taxon>Flavobacteriaceae</taxon>
        <taxon>Croceitalea</taxon>
    </lineage>
</organism>
<evidence type="ECO:0000256" key="1">
    <source>
        <dbReference type="ARBA" id="ARBA00007754"/>
    </source>
</evidence>
<protein>
    <submittedName>
        <fullName evidence="7">1,4-beta-xylanase</fullName>
    </submittedName>
</protein>
<evidence type="ECO:0000256" key="2">
    <source>
        <dbReference type="ARBA" id="ARBA00022801"/>
    </source>
</evidence>
<sequence length="351" mass="40750">MKFLKLIITIWLSALPQLIYAQPSDSNLERKTSKFEPTEGKYLFFIGQDMGAIGGLDNYTNGYCDNFDVPTGFTLYTNTRNEGIETIFNWGAGDNCAQCILEDSDFKNSLVSIGLSLVNDEKEVANGKRDSYIKELGMWIKSLGKRPVFLRIGYEFDGWEWNHYNKRHYLKAWKRIYTIFNEMNVTNVALVWQSKGSGSNQGILEKWYPGDDLVDWCGYSYFGNPDEEMLTFARKHKKPVFIAEAAPVFEEGNLYFDTRLTNPKIAETAWTKWFVPFLETLYHNSDVIKAFGYINANWSAQSIWKTNPVFKKVDSRIQASDFISRKWKKEMAKPKYLKPNAKLWQRLNKHP</sequence>
<dbReference type="PANTHER" id="PTHR40079">
    <property type="entry name" value="MANNAN ENDO-1,4-BETA-MANNOSIDASE E-RELATED"/>
    <property type="match status" value="1"/>
</dbReference>
<dbReference type="PROSITE" id="PS51764">
    <property type="entry name" value="GH26"/>
    <property type="match status" value="1"/>
</dbReference>
<dbReference type="Gene3D" id="3.20.20.80">
    <property type="entry name" value="Glycosidases"/>
    <property type="match status" value="1"/>
</dbReference>
<evidence type="ECO:0000313" key="7">
    <source>
        <dbReference type="EMBL" id="MFD2586775.1"/>
    </source>
</evidence>
<evidence type="ECO:0000256" key="4">
    <source>
        <dbReference type="PROSITE-ProRule" id="PRU01100"/>
    </source>
</evidence>
<keyword evidence="5" id="KW-0732">Signal</keyword>
<feature type="active site" description="Proton donor" evidence="4">
    <location>
        <position position="155"/>
    </location>
</feature>
<accession>A0ABW5MTU7</accession>
<proteinExistence type="inferred from homology"/>
<feature type="domain" description="GH26" evidence="6">
    <location>
        <begin position="1"/>
        <end position="291"/>
    </location>
</feature>
<evidence type="ECO:0000259" key="6">
    <source>
        <dbReference type="PROSITE" id="PS51764"/>
    </source>
</evidence>
<dbReference type="InterPro" id="IPR022790">
    <property type="entry name" value="GH26_dom"/>
</dbReference>
<dbReference type="PANTHER" id="PTHR40079:SF4">
    <property type="entry name" value="GH26 DOMAIN-CONTAINING PROTEIN-RELATED"/>
    <property type="match status" value="1"/>
</dbReference>
<gene>
    <name evidence="7" type="ORF">ACFSQJ_07525</name>
</gene>
<dbReference type="EMBL" id="JBHULB010000008">
    <property type="protein sequence ID" value="MFD2586775.1"/>
    <property type="molecule type" value="Genomic_DNA"/>
</dbReference>
<comment type="caution">
    <text evidence="7">The sequence shown here is derived from an EMBL/GenBank/DDBJ whole genome shotgun (WGS) entry which is preliminary data.</text>
</comment>
<reference evidence="8" key="1">
    <citation type="journal article" date="2019" name="Int. J. Syst. Evol. Microbiol.">
        <title>The Global Catalogue of Microorganisms (GCM) 10K type strain sequencing project: providing services to taxonomists for standard genome sequencing and annotation.</title>
        <authorList>
            <consortium name="The Broad Institute Genomics Platform"/>
            <consortium name="The Broad Institute Genome Sequencing Center for Infectious Disease"/>
            <person name="Wu L."/>
            <person name="Ma J."/>
        </authorList>
    </citation>
    <scope>NUCLEOTIDE SEQUENCE [LARGE SCALE GENOMIC DNA]</scope>
    <source>
        <strain evidence="8">KCTC 52368</strain>
    </source>
</reference>
<dbReference type="InterPro" id="IPR000805">
    <property type="entry name" value="Glyco_hydro_26"/>
</dbReference>
<dbReference type="RefSeq" id="WP_377766336.1">
    <property type="nucleotide sequence ID" value="NZ_JBHULB010000008.1"/>
</dbReference>